<organism evidence="1 2">
    <name type="scientific">Ceraceosorus bombacis</name>
    <dbReference type="NCBI Taxonomy" id="401625"/>
    <lineage>
        <taxon>Eukaryota</taxon>
        <taxon>Fungi</taxon>
        <taxon>Dikarya</taxon>
        <taxon>Basidiomycota</taxon>
        <taxon>Ustilaginomycotina</taxon>
        <taxon>Exobasidiomycetes</taxon>
        <taxon>Ceraceosorales</taxon>
        <taxon>Ceraceosoraceae</taxon>
        <taxon>Ceraceosorus</taxon>
    </lineage>
</organism>
<name>A0A0P1BHV6_9BASI</name>
<evidence type="ECO:0000313" key="1">
    <source>
        <dbReference type="EMBL" id="CEH15662.1"/>
    </source>
</evidence>
<protein>
    <submittedName>
        <fullName evidence="1">Uncharacterized protein</fullName>
    </submittedName>
</protein>
<sequence length="60" mass="6393">MCRKDLYGVKLRSRPALDSDVGDSRTTNICRLMNPAQEPAPNPYALLDNMLGADVGSAGG</sequence>
<dbReference type="AlphaFoldDB" id="A0A0P1BHV6"/>
<reference evidence="1 2" key="1">
    <citation type="submission" date="2014-09" db="EMBL/GenBank/DDBJ databases">
        <authorList>
            <person name="Magalhaes I.L.F."/>
            <person name="Oliveira U."/>
            <person name="Santos F.R."/>
            <person name="Vidigal T.H.D.A."/>
            <person name="Brescovit A.D."/>
            <person name="Santos A.J."/>
        </authorList>
    </citation>
    <scope>NUCLEOTIDE SEQUENCE [LARGE SCALE GENOMIC DNA]</scope>
</reference>
<dbReference type="EMBL" id="CCYA01000272">
    <property type="protein sequence ID" value="CEH15662.1"/>
    <property type="molecule type" value="Genomic_DNA"/>
</dbReference>
<keyword evidence="2" id="KW-1185">Reference proteome</keyword>
<evidence type="ECO:0000313" key="2">
    <source>
        <dbReference type="Proteomes" id="UP000054845"/>
    </source>
</evidence>
<accession>A0A0P1BHV6</accession>
<proteinExistence type="predicted"/>
<dbReference type="Proteomes" id="UP000054845">
    <property type="component" value="Unassembled WGS sequence"/>
</dbReference>